<dbReference type="OrthoDB" id="10044727at2759"/>
<evidence type="ECO:0000256" key="1">
    <source>
        <dbReference type="SAM" id="MobiDB-lite"/>
    </source>
</evidence>
<sequence>MGPLTKKQKRAHEQLKNSTDGRFKKHARTIEHNITNVSNNSEISVEDDFQILAALEVEEAPEIDEVLEKDSKPSFPIKWKESEATSSRGKYWGTSRTVKYYHDKQALKKKKGSHGITDFFKKQVDDNNNNNKDSNEEIVESHHLLMTIQEAYDQLTPIVAPIINAKKDNERGMADYEL</sequence>
<feature type="non-terminal residue" evidence="2">
    <location>
        <position position="178"/>
    </location>
</feature>
<gene>
    <name evidence="2" type="ORF">INT45_013089</name>
</gene>
<protein>
    <submittedName>
        <fullName evidence="2">Uncharacterized protein</fullName>
    </submittedName>
</protein>
<keyword evidence="3" id="KW-1185">Reference proteome</keyword>
<evidence type="ECO:0000313" key="3">
    <source>
        <dbReference type="Proteomes" id="UP000646827"/>
    </source>
</evidence>
<name>A0A8H7RHQ8_9FUNG</name>
<comment type="caution">
    <text evidence="2">The sequence shown here is derived from an EMBL/GenBank/DDBJ whole genome shotgun (WGS) entry which is preliminary data.</text>
</comment>
<feature type="compositionally biased region" description="Basic residues" evidence="1">
    <location>
        <begin position="1"/>
        <end position="10"/>
    </location>
</feature>
<dbReference type="AlphaFoldDB" id="A0A8H7RHQ8"/>
<reference evidence="2 3" key="1">
    <citation type="submission" date="2020-12" db="EMBL/GenBank/DDBJ databases">
        <title>Metabolic potential, ecology and presence of endohyphal bacteria is reflected in genomic diversity of Mucoromycotina.</title>
        <authorList>
            <person name="Muszewska A."/>
            <person name="Okrasinska A."/>
            <person name="Steczkiewicz K."/>
            <person name="Drgas O."/>
            <person name="Orlowska M."/>
            <person name="Perlinska-Lenart U."/>
            <person name="Aleksandrzak-Piekarczyk T."/>
            <person name="Szatraj K."/>
            <person name="Zielenkiewicz U."/>
            <person name="Pilsyk S."/>
            <person name="Malc E."/>
            <person name="Mieczkowski P."/>
            <person name="Kruszewska J.S."/>
            <person name="Biernat P."/>
            <person name="Pawlowska J."/>
        </authorList>
    </citation>
    <scope>NUCLEOTIDE SEQUENCE [LARGE SCALE GENOMIC DNA]</scope>
    <source>
        <strain evidence="2 3">CBS 142.35</strain>
    </source>
</reference>
<dbReference type="Proteomes" id="UP000646827">
    <property type="component" value="Unassembled WGS sequence"/>
</dbReference>
<evidence type="ECO:0000313" key="2">
    <source>
        <dbReference type="EMBL" id="KAG2210798.1"/>
    </source>
</evidence>
<feature type="compositionally biased region" description="Basic and acidic residues" evidence="1">
    <location>
        <begin position="11"/>
        <end position="22"/>
    </location>
</feature>
<accession>A0A8H7RHQ8</accession>
<feature type="region of interest" description="Disordered" evidence="1">
    <location>
        <begin position="1"/>
        <end position="22"/>
    </location>
</feature>
<dbReference type="EMBL" id="JAEPRB010000880">
    <property type="protein sequence ID" value="KAG2210798.1"/>
    <property type="molecule type" value="Genomic_DNA"/>
</dbReference>
<proteinExistence type="predicted"/>
<organism evidence="2 3">
    <name type="scientific">Circinella minor</name>
    <dbReference type="NCBI Taxonomy" id="1195481"/>
    <lineage>
        <taxon>Eukaryota</taxon>
        <taxon>Fungi</taxon>
        <taxon>Fungi incertae sedis</taxon>
        <taxon>Mucoromycota</taxon>
        <taxon>Mucoromycotina</taxon>
        <taxon>Mucoromycetes</taxon>
        <taxon>Mucorales</taxon>
        <taxon>Lichtheimiaceae</taxon>
        <taxon>Circinella</taxon>
    </lineage>
</organism>